<dbReference type="Proteomes" id="UP000649617">
    <property type="component" value="Unassembled WGS sequence"/>
</dbReference>
<evidence type="ECO:0000256" key="1">
    <source>
        <dbReference type="SAM" id="SignalP"/>
    </source>
</evidence>
<protein>
    <submittedName>
        <fullName evidence="2">Uncharacterized protein</fullName>
    </submittedName>
</protein>
<gene>
    <name evidence="2" type="ORF">SPIL2461_LOCUS17999</name>
</gene>
<feature type="signal peptide" evidence="1">
    <location>
        <begin position="1"/>
        <end position="17"/>
    </location>
</feature>
<reference evidence="2" key="1">
    <citation type="submission" date="2021-02" db="EMBL/GenBank/DDBJ databases">
        <authorList>
            <person name="Dougan E. K."/>
            <person name="Rhodes N."/>
            <person name="Thang M."/>
            <person name="Chan C."/>
        </authorList>
    </citation>
    <scope>NUCLEOTIDE SEQUENCE</scope>
</reference>
<accession>A0A812W927</accession>
<feature type="chain" id="PRO_5032406180" evidence="1">
    <location>
        <begin position="18"/>
        <end position="203"/>
    </location>
</feature>
<dbReference type="AlphaFoldDB" id="A0A812W927"/>
<sequence length="203" mass="23060">MHMGLRPLAALLPAVLAIREAEESGRGTLCCVSSYPDLGVGSAKFRAEAEKALEAAAYTGAYSAGPDNYHSARLIKHCKHALHLKTCPRMDVTFMKIYEHVPLSEIETRIENFLTTWHFHSETYWAFAPECPGQMKRQKEDPARCSEDLGHFMRMLELWKDGLKYADQVKKNAGFRGWLKDKKTKAMAEKKLKNIMAELDALW</sequence>
<keyword evidence="3" id="KW-1185">Reference proteome</keyword>
<comment type="caution">
    <text evidence="2">The sequence shown here is derived from an EMBL/GenBank/DDBJ whole genome shotgun (WGS) entry which is preliminary data.</text>
</comment>
<proteinExistence type="predicted"/>
<evidence type="ECO:0000313" key="2">
    <source>
        <dbReference type="EMBL" id="CAE7662133.1"/>
    </source>
</evidence>
<keyword evidence="1" id="KW-0732">Signal</keyword>
<evidence type="ECO:0000313" key="3">
    <source>
        <dbReference type="Proteomes" id="UP000649617"/>
    </source>
</evidence>
<organism evidence="2 3">
    <name type="scientific">Symbiodinium pilosum</name>
    <name type="common">Dinoflagellate</name>
    <dbReference type="NCBI Taxonomy" id="2952"/>
    <lineage>
        <taxon>Eukaryota</taxon>
        <taxon>Sar</taxon>
        <taxon>Alveolata</taxon>
        <taxon>Dinophyceae</taxon>
        <taxon>Suessiales</taxon>
        <taxon>Symbiodiniaceae</taxon>
        <taxon>Symbiodinium</taxon>
    </lineage>
</organism>
<name>A0A812W927_SYMPI</name>
<dbReference type="EMBL" id="CAJNIZ010043518">
    <property type="protein sequence ID" value="CAE7662133.1"/>
    <property type="molecule type" value="Genomic_DNA"/>
</dbReference>